<feature type="region of interest" description="Disordered" evidence="1">
    <location>
        <begin position="133"/>
        <end position="164"/>
    </location>
</feature>
<reference evidence="4" key="1">
    <citation type="submission" date="2023-07" db="EMBL/GenBank/DDBJ databases">
        <title>30 novel species of actinomycetes from the DSMZ collection.</title>
        <authorList>
            <person name="Nouioui I."/>
        </authorList>
    </citation>
    <scope>NUCLEOTIDE SEQUENCE [LARGE SCALE GENOMIC DNA]</scope>
    <source>
        <strain evidence="4">DSM 44743</strain>
    </source>
</reference>
<dbReference type="Proteomes" id="UP001183390">
    <property type="component" value="Unassembled WGS sequence"/>
</dbReference>
<protein>
    <recommendedName>
        <fullName evidence="5">DUF3040 domain-containing protein</fullName>
    </recommendedName>
</protein>
<evidence type="ECO:0000313" key="3">
    <source>
        <dbReference type="EMBL" id="MDT0332126.1"/>
    </source>
</evidence>
<keyword evidence="4" id="KW-1185">Reference proteome</keyword>
<evidence type="ECO:0008006" key="5">
    <source>
        <dbReference type="Google" id="ProtNLM"/>
    </source>
</evidence>
<evidence type="ECO:0000256" key="1">
    <source>
        <dbReference type="SAM" id="MobiDB-lite"/>
    </source>
</evidence>
<feature type="transmembrane region" description="Helical" evidence="2">
    <location>
        <begin position="73"/>
        <end position="93"/>
    </location>
</feature>
<feature type="compositionally biased region" description="Basic and acidic residues" evidence="1">
    <location>
        <begin position="135"/>
        <end position="151"/>
    </location>
</feature>
<keyword evidence="2" id="KW-0812">Transmembrane</keyword>
<feature type="region of interest" description="Disordered" evidence="1">
    <location>
        <begin position="1"/>
        <end position="26"/>
    </location>
</feature>
<accession>A0ABU2MIP9</accession>
<keyword evidence="2" id="KW-1133">Transmembrane helix</keyword>
<gene>
    <name evidence="3" type="ORF">RM479_27265</name>
</gene>
<feature type="compositionally biased region" description="Basic residues" evidence="1">
    <location>
        <begin position="152"/>
        <end position="164"/>
    </location>
</feature>
<organism evidence="3 4">
    <name type="scientific">Nocardiopsis lambiniae</name>
    <dbReference type="NCBI Taxonomy" id="3075539"/>
    <lineage>
        <taxon>Bacteria</taxon>
        <taxon>Bacillati</taxon>
        <taxon>Actinomycetota</taxon>
        <taxon>Actinomycetes</taxon>
        <taxon>Streptosporangiales</taxon>
        <taxon>Nocardiopsidaceae</taxon>
        <taxon>Nocardiopsis</taxon>
    </lineage>
</organism>
<proteinExistence type="predicted"/>
<feature type="transmembrane region" description="Helical" evidence="2">
    <location>
        <begin position="99"/>
        <end position="118"/>
    </location>
</feature>
<keyword evidence="2" id="KW-0472">Membrane</keyword>
<evidence type="ECO:0000256" key="2">
    <source>
        <dbReference type="SAM" id="Phobius"/>
    </source>
</evidence>
<comment type="caution">
    <text evidence="3">The sequence shown here is derived from an EMBL/GenBank/DDBJ whole genome shotgun (WGS) entry which is preliminary data.</text>
</comment>
<dbReference type="RefSeq" id="WP_311514557.1">
    <property type="nucleotide sequence ID" value="NZ_JAVREP010000037.1"/>
</dbReference>
<evidence type="ECO:0000313" key="4">
    <source>
        <dbReference type="Proteomes" id="UP001183390"/>
    </source>
</evidence>
<sequence>MSRRSTRTGGHEAPSPRSPVEVLDDLIEGRRHPSSAEASLEWEHHRPDHDQRIRGFQRQGGSLAPTGRHRGRAASWAVVTLALVGFTLGGIAVAQGMTVWLLIVAGVFLVAAVVLAAVTDIFSDVVLDAPSVEPEEPHDTSLRRLREEQRLRRERRRERRSGKS</sequence>
<dbReference type="EMBL" id="JAVREP010000037">
    <property type="protein sequence ID" value="MDT0332126.1"/>
    <property type="molecule type" value="Genomic_DNA"/>
</dbReference>
<name>A0ABU2MIP9_9ACTN</name>